<evidence type="ECO:0000313" key="5">
    <source>
        <dbReference type="Proteomes" id="UP001050691"/>
    </source>
</evidence>
<name>A0AAV5ATL6_9AGAM</name>
<feature type="region of interest" description="Disordered" evidence="2">
    <location>
        <begin position="76"/>
        <end position="99"/>
    </location>
</feature>
<comment type="caution">
    <text evidence="4">The sequence shown here is derived from an EMBL/GenBank/DDBJ whole genome shotgun (WGS) entry which is preliminary data.</text>
</comment>
<dbReference type="PROSITE" id="PS50102">
    <property type="entry name" value="RRM"/>
    <property type="match status" value="1"/>
</dbReference>
<dbReference type="AlphaFoldDB" id="A0AAV5ATL6"/>
<protein>
    <recommendedName>
        <fullName evidence="3">RRM domain-containing protein</fullName>
    </recommendedName>
</protein>
<dbReference type="SUPFAM" id="SSF54928">
    <property type="entry name" value="RNA-binding domain, RBD"/>
    <property type="match status" value="1"/>
</dbReference>
<accession>A0AAV5ATL6</accession>
<dbReference type="InterPro" id="IPR012677">
    <property type="entry name" value="Nucleotide-bd_a/b_plait_sf"/>
</dbReference>
<evidence type="ECO:0000259" key="3">
    <source>
        <dbReference type="PROSITE" id="PS50102"/>
    </source>
</evidence>
<reference evidence="4" key="1">
    <citation type="submission" date="2021-10" db="EMBL/GenBank/DDBJ databases">
        <title>De novo Genome Assembly of Clathrus columnatus (Basidiomycota, Fungi) Using Illumina and Nanopore Sequence Data.</title>
        <authorList>
            <person name="Ogiso-Tanaka E."/>
            <person name="Itagaki H."/>
            <person name="Hosoya T."/>
            <person name="Hosaka K."/>
        </authorList>
    </citation>
    <scope>NUCLEOTIDE SEQUENCE</scope>
    <source>
        <strain evidence="4">MO-923</strain>
    </source>
</reference>
<dbReference type="Proteomes" id="UP001050691">
    <property type="component" value="Unassembled WGS sequence"/>
</dbReference>
<dbReference type="InterPro" id="IPR000504">
    <property type="entry name" value="RRM_dom"/>
</dbReference>
<evidence type="ECO:0000313" key="4">
    <source>
        <dbReference type="EMBL" id="GJJ15681.1"/>
    </source>
</evidence>
<organism evidence="4 5">
    <name type="scientific">Clathrus columnatus</name>
    <dbReference type="NCBI Taxonomy" id="1419009"/>
    <lineage>
        <taxon>Eukaryota</taxon>
        <taxon>Fungi</taxon>
        <taxon>Dikarya</taxon>
        <taxon>Basidiomycota</taxon>
        <taxon>Agaricomycotina</taxon>
        <taxon>Agaricomycetes</taxon>
        <taxon>Phallomycetidae</taxon>
        <taxon>Phallales</taxon>
        <taxon>Clathraceae</taxon>
        <taxon>Clathrus</taxon>
    </lineage>
</organism>
<gene>
    <name evidence="4" type="ORF">Clacol_009959</name>
</gene>
<sequence length="251" mass="27299">MSYTVKVSNLSPGTTEGNLKDFFSFCGTITSIHHDPITRSATIHFEKSSAAKTALMLNGGNLNDAHLEVTSDTVHVDDPEHHDTHHHSTSGPGIDQTDKPRAGIAAEYLANGYTLSDSILQRAIEVDNKHGISRRFLNYFQSLDAKLGSRVVGPDMTISGKVQEALTDAQAKAKEIDQQKGFSKTAESYYQQALSHPLGQKVFYTTTSKQVADIHEEARRIANHRAQATPTSTSSAPQPQPSATIGKDKLD</sequence>
<dbReference type="Pfam" id="PF00076">
    <property type="entry name" value="RRM_1"/>
    <property type="match status" value="1"/>
</dbReference>
<evidence type="ECO:0000256" key="2">
    <source>
        <dbReference type="SAM" id="MobiDB-lite"/>
    </source>
</evidence>
<dbReference type="PANTHER" id="PTHR32343">
    <property type="entry name" value="SERINE/ARGININE-RICH SPLICING FACTOR"/>
    <property type="match status" value="1"/>
</dbReference>
<dbReference type="PANTHER" id="PTHR32343:SF10">
    <property type="entry name" value="RNA-BINDING REGION RNP-1 DOMAIN-CONTAINING PROTEIN"/>
    <property type="match status" value="1"/>
</dbReference>
<feature type="domain" description="RRM" evidence="3">
    <location>
        <begin position="3"/>
        <end position="81"/>
    </location>
</feature>
<feature type="compositionally biased region" description="Low complexity" evidence="2">
    <location>
        <begin position="226"/>
        <end position="244"/>
    </location>
</feature>
<dbReference type="Gene3D" id="3.30.70.330">
    <property type="match status" value="1"/>
</dbReference>
<feature type="region of interest" description="Disordered" evidence="2">
    <location>
        <begin position="221"/>
        <end position="251"/>
    </location>
</feature>
<dbReference type="EMBL" id="BPWL01000011">
    <property type="protein sequence ID" value="GJJ15681.1"/>
    <property type="molecule type" value="Genomic_DNA"/>
</dbReference>
<keyword evidence="1" id="KW-0694">RNA-binding</keyword>
<dbReference type="InterPro" id="IPR035979">
    <property type="entry name" value="RBD_domain_sf"/>
</dbReference>
<dbReference type="GO" id="GO:0003723">
    <property type="term" value="F:RNA binding"/>
    <property type="evidence" value="ECO:0007669"/>
    <property type="project" value="UniProtKB-UniRule"/>
</dbReference>
<dbReference type="SMART" id="SM00360">
    <property type="entry name" value="RRM"/>
    <property type="match status" value="1"/>
</dbReference>
<proteinExistence type="predicted"/>
<keyword evidence="5" id="KW-1185">Reference proteome</keyword>
<evidence type="ECO:0000256" key="1">
    <source>
        <dbReference type="PROSITE-ProRule" id="PRU00176"/>
    </source>
</evidence>